<accession>A0A1L9TEY5</accession>
<dbReference type="RefSeq" id="XP_040701761.1">
    <property type="nucleotide sequence ID" value="XM_040849551.1"/>
</dbReference>
<dbReference type="Pfam" id="PF15891">
    <property type="entry name" value="Nuc_deoxyri_tr2"/>
    <property type="match status" value="1"/>
</dbReference>
<name>A0A1L9TEY5_9EURO</name>
<dbReference type="InterPro" id="IPR039470">
    <property type="entry name" value="Nuc_deoxyri_tr2"/>
</dbReference>
<keyword evidence="2" id="KW-1185">Reference proteome</keyword>
<organism evidence="1 2">
    <name type="scientific">Aspergillus sydowii CBS 593.65</name>
    <dbReference type="NCBI Taxonomy" id="1036612"/>
    <lineage>
        <taxon>Eukaryota</taxon>
        <taxon>Fungi</taxon>
        <taxon>Dikarya</taxon>
        <taxon>Ascomycota</taxon>
        <taxon>Pezizomycotina</taxon>
        <taxon>Eurotiomycetes</taxon>
        <taxon>Eurotiomycetidae</taxon>
        <taxon>Eurotiales</taxon>
        <taxon>Aspergillaceae</taxon>
        <taxon>Aspergillus</taxon>
        <taxon>Aspergillus subgen. Nidulantes</taxon>
    </lineage>
</organism>
<evidence type="ECO:0000313" key="1">
    <source>
        <dbReference type="EMBL" id="OJJ57955.1"/>
    </source>
</evidence>
<dbReference type="Proteomes" id="UP000184356">
    <property type="component" value="Unassembled WGS sequence"/>
</dbReference>
<dbReference type="Gene3D" id="3.40.50.450">
    <property type="match status" value="1"/>
</dbReference>
<protein>
    <submittedName>
        <fullName evidence="1">Uncharacterized protein</fullName>
    </submittedName>
</protein>
<sequence length="161" mass="18318">MTQVRNQVIYAPSVEAPHGEKSVFLAGTTSKVDDTSDWRETLSTSLSDVPITIYNPYRADWDSSWREDIDFAPYREQVEWELDKQDEADIVVFYFHPATQAPISLLELGICARVPAKAIVVCPEGYWKRGNVQIFCRRFGVEMVDNVDGLREAVMKRLSVG</sequence>
<proteinExistence type="predicted"/>
<dbReference type="GeneID" id="63765624"/>
<dbReference type="VEuPathDB" id="FungiDB:ASPSYDRAFT_58529"/>
<dbReference type="OrthoDB" id="2893324at2759"/>
<dbReference type="EMBL" id="KV878587">
    <property type="protein sequence ID" value="OJJ57955.1"/>
    <property type="molecule type" value="Genomic_DNA"/>
</dbReference>
<evidence type="ECO:0000313" key="2">
    <source>
        <dbReference type="Proteomes" id="UP000184356"/>
    </source>
</evidence>
<reference evidence="2" key="1">
    <citation type="journal article" date="2017" name="Genome Biol.">
        <title>Comparative genomics reveals high biological diversity and specific adaptations in the industrially and medically important fungal genus Aspergillus.</title>
        <authorList>
            <person name="de Vries R.P."/>
            <person name="Riley R."/>
            <person name="Wiebenga A."/>
            <person name="Aguilar-Osorio G."/>
            <person name="Amillis S."/>
            <person name="Uchima C.A."/>
            <person name="Anderluh G."/>
            <person name="Asadollahi M."/>
            <person name="Askin M."/>
            <person name="Barry K."/>
            <person name="Battaglia E."/>
            <person name="Bayram O."/>
            <person name="Benocci T."/>
            <person name="Braus-Stromeyer S.A."/>
            <person name="Caldana C."/>
            <person name="Canovas D."/>
            <person name="Cerqueira G.C."/>
            <person name="Chen F."/>
            <person name="Chen W."/>
            <person name="Choi C."/>
            <person name="Clum A."/>
            <person name="Dos Santos R.A."/>
            <person name="Damasio A.R."/>
            <person name="Diallinas G."/>
            <person name="Emri T."/>
            <person name="Fekete E."/>
            <person name="Flipphi M."/>
            <person name="Freyberg S."/>
            <person name="Gallo A."/>
            <person name="Gournas C."/>
            <person name="Habgood R."/>
            <person name="Hainaut M."/>
            <person name="Harispe M.L."/>
            <person name="Henrissat B."/>
            <person name="Hilden K.S."/>
            <person name="Hope R."/>
            <person name="Hossain A."/>
            <person name="Karabika E."/>
            <person name="Karaffa L."/>
            <person name="Karanyi Z."/>
            <person name="Krasevec N."/>
            <person name="Kuo A."/>
            <person name="Kusch H."/>
            <person name="LaButti K."/>
            <person name="Lagendijk E.L."/>
            <person name="Lapidus A."/>
            <person name="Levasseur A."/>
            <person name="Lindquist E."/>
            <person name="Lipzen A."/>
            <person name="Logrieco A.F."/>
            <person name="MacCabe A."/>
            <person name="Maekelae M.R."/>
            <person name="Malavazi I."/>
            <person name="Melin P."/>
            <person name="Meyer V."/>
            <person name="Mielnichuk N."/>
            <person name="Miskei M."/>
            <person name="Molnar A.P."/>
            <person name="Mule G."/>
            <person name="Ngan C.Y."/>
            <person name="Orejas M."/>
            <person name="Orosz E."/>
            <person name="Ouedraogo J.P."/>
            <person name="Overkamp K.M."/>
            <person name="Park H.-S."/>
            <person name="Perrone G."/>
            <person name="Piumi F."/>
            <person name="Punt P.J."/>
            <person name="Ram A.F."/>
            <person name="Ramon A."/>
            <person name="Rauscher S."/>
            <person name="Record E."/>
            <person name="Riano-Pachon D.M."/>
            <person name="Robert V."/>
            <person name="Roehrig J."/>
            <person name="Ruller R."/>
            <person name="Salamov A."/>
            <person name="Salih N.S."/>
            <person name="Samson R.A."/>
            <person name="Sandor E."/>
            <person name="Sanguinetti M."/>
            <person name="Schuetze T."/>
            <person name="Sepcic K."/>
            <person name="Shelest E."/>
            <person name="Sherlock G."/>
            <person name="Sophianopoulou V."/>
            <person name="Squina F.M."/>
            <person name="Sun H."/>
            <person name="Susca A."/>
            <person name="Todd R.B."/>
            <person name="Tsang A."/>
            <person name="Unkles S.E."/>
            <person name="van de Wiele N."/>
            <person name="van Rossen-Uffink D."/>
            <person name="Oliveira J.V."/>
            <person name="Vesth T.C."/>
            <person name="Visser J."/>
            <person name="Yu J.-H."/>
            <person name="Zhou M."/>
            <person name="Andersen M.R."/>
            <person name="Archer D.B."/>
            <person name="Baker S.E."/>
            <person name="Benoit I."/>
            <person name="Brakhage A.A."/>
            <person name="Braus G.H."/>
            <person name="Fischer R."/>
            <person name="Frisvad J.C."/>
            <person name="Goldman G.H."/>
            <person name="Houbraken J."/>
            <person name="Oakley B."/>
            <person name="Pocsi I."/>
            <person name="Scazzocchio C."/>
            <person name="Seiboth B."/>
            <person name="vanKuyk P.A."/>
            <person name="Wortman J."/>
            <person name="Dyer P.S."/>
            <person name="Grigoriev I.V."/>
        </authorList>
    </citation>
    <scope>NUCLEOTIDE SEQUENCE [LARGE SCALE GENOMIC DNA]</scope>
    <source>
        <strain evidence="2">CBS 593.65</strain>
    </source>
</reference>
<dbReference type="AlphaFoldDB" id="A0A1L9TEY5"/>
<gene>
    <name evidence="1" type="ORF">ASPSYDRAFT_58529</name>
</gene>